<dbReference type="AlphaFoldDB" id="A0AAW2YT99"/>
<organism evidence="2 3">
    <name type="scientific">Acrasis kona</name>
    <dbReference type="NCBI Taxonomy" id="1008807"/>
    <lineage>
        <taxon>Eukaryota</taxon>
        <taxon>Discoba</taxon>
        <taxon>Heterolobosea</taxon>
        <taxon>Tetramitia</taxon>
        <taxon>Eutetramitia</taxon>
        <taxon>Acrasidae</taxon>
        <taxon>Acrasis</taxon>
    </lineage>
</organism>
<reference evidence="2 3" key="1">
    <citation type="submission" date="2024-03" db="EMBL/GenBank/DDBJ databases">
        <title>The Acrasis kona genome and developmental transcriptomes reveal deep origins of eukaryotic multicellular pathways.</title>
        <authorList>
            <person name="Sheikh S."/>
            <person name="Fu C.-J."/>
            <person name="Brown M.W."/>
            <person name="Baldauf S.L."/>
        </authorList>
    </citation>
    <scope>NUCLEOTIDE SEQUENCE [LARGE SCALE GENOMIC DNA]</scope>
    <source>
        <strain evidence="2 3">ATCC MYA-3509</strain>
    </source>
</reference>
<accession>A0AAW2YT99</accession>
<evidence type="ECO:0000256" key="1">
    <source>
        <dbReference type="SAM" id="MobiDB-lite"/>
    </source>
</evidence>
<dbReference type="Proteomes" id="UP001431209">
    <property type="component" value="Unassembled WGS sequence"/>
</dbReference>
<proteinExistence type="predicted"/>
<name>A0AAW2YT99_9EUKA</name>
<dbReference type="EMBL" id="JAOPGA020000652">
    <property type="protein sequence ID" value="KAL0480370.1"/>
    <property type="molecule type" value="Genomic_DNA"/>
</dbReference>
<sequence length="184" mass="20879">MEKGTQHTSNDKHNPLQTDPFVTGEIGRKRLNFAFLQCAPWANTLHEINQKPKSRGGQKVEKWIAKWGRVQFFKDVSDNKSFIRASHRKMPHELKNSAIDAEAVEHVSCLLKKNPSLIFSNVVLIKSLEVGNSFSVSLPKCNETVMFVVESTLHLDGDYYYQFGRFGGHGTLRMKQSDGELTDI</sequence>
<evidence type="ECO:0000313" key="2">
    <source>
        <dbReference type="EMBL" id="KAL0480370.1"/>
    </source>
</evidence>
<keyword evidence="3" id="KW-1185">Reference proteome</keyword>
<feature type="compositionally biased region" description="Basic and acidic residues" evidence="1">
    <location>
        <begin position="1"/>
        <end position="14"/>
    </location>
</feature>
<feature type="region of interest" description="Disordered" evidence="1">
    <location>
        <begin position="1"/>
        <end position="21"/>
    </location>
</feature>
<gene>
    <name evidence="2" type="ORF">AKO1_002816</name>
</gene>
<protein>
    <submittedName>
        <fullName evidence="2">Uncharacterized protein</fullName>
    </submittedName>
</protein>
<comment type="caution">
    <text evidence="2">The sequence shown here is derived from an EMBL/GenBank/DDBJ whole genome shotgun (WGS) entry which is preliminary data.</text>
</comment>
<evidence type="ECO:0000313" key="3">
    <source>
        <dbReference type="Proteomes" id="UP001431209"/>
    </source>
</evidence>